<evidence type="ECO:0000313" key="12">
    <source>
        <dbReference type="EMBL" id="MDB9224625.1"/>
    </source>
</evidence>
<feature type="transmembrane region" description="Helical" evidence="9">
    <location>
        <begin position="288"/>
        <end position="306"/>
    </location>
</feature>
<comment type="caution">
    <text evidence="9">Lacks conserved residue(s) required for the propagation of feature annotation.</text>
</comment>
<evidence type="ECO:0000313" key="11">
    <source>
        <dbReference type="EMBL" id="MCG4959553.1"/>
    </source>
</evidence>
<dbReference type="InterPro" id="IPR006669">
    <property type="entry name" value="MgtE_transporter"/>
</dbReference>
<evidence type="ECO:0000313" key="17">
    <source>
        <dbReference type="Proteomes" id="UP000284243"/>
    </source>
</evidence>
<evidence type="ECO:0000256" key="4">
    <source>
        <dbReference type="ARBA" id="ARBA00022692"/>
    </source>
</evidence>
<dbReference type="SUPFAM" id="SSF158791">
    <property type="entry name" value="MgtE N-terminal domain-like"/>
    <property type="match status" value="1"/>
</dbReference>
<dbReference type="EMBL" id="JAQMRD010000028">
    <property type="protein sequence ID" value="MDB9224625.1"/>
    <property type="molecule type" value="Genomic_DNA"/>
</dbReference>
<keyword evidence="9" id="KW-0479">Metal-binding</keyword>
<evidence type="ECO:0000313" key="18">
    <source>
        <dbReference type="Proteomes" id="UP000284434"/>
    </source>
</evidence>
<feature type="transmembrane region" description="Helical" evidence="9">
    <location>
        <begin position="392"/>
        <end position="416"/>
    </location>
</feature>
<keyword evidence="3 9" id="KW-0813">Transport</keyword>
<proteinExistence type="inferred from homology"/>
<dbReference type="Gene3D" id="3.10.580.10">
    <property type="entry name" value="CBS-domain"/>
    <property type="match status" value="1"/>
</dbReference>
<evidence type="ECO:0000313" key="15">
    <source>
        <dbReference type="EMBL" id="RGY06043.1"/>
    </source>
</evidence>
<sequence>MQQFELTHEFLSQLEELIDAGNKTEVSKQIAGLHPADIAEILEELNNERAQFVFLLLDNEKAGDVLAEIDEEERVHFIESFPAETIARRFIDNMDSDDAADLVASMPNEQQHEVLSHMEDLEQAGDIVDLLHYDEDTAGGLMAKELVMVNENWTVLTCLREVSRQAENLDEIYNIYVVDDDNKLKGRLSLKKIITAPTSAKISNLYYPDIISVKTDEPAESVALIMQKYDLVAIPVIDQVGRLVGRITIDDVVDFIREEADKDYQMMSGISQDVESSDSIWAQTKARLPWLIIALFGGMVSAWMISRYEAEIALFPVTAMFIPVITAMGGNVGIQSSAIVVKGLASNSLSLKHGFQNIVKEIGGALINATICSSIIFLLTLCFGMQTLAMPITVTLSLFVVILFASIFGTAFPLLLNRMKIDPALATGPFITLTNDIIGLNIYLITGRLILTGLG</sequence>
<dbReference type="InterPro" id="IPR046342">
    <property type="entry name" value="CBS_dom_sf"/>
</dbReference>
<dbReference type="Proteomes" id="UP000284243">
    <property type="component" value="Unassembled WGS sequence"/>
</dbReference>
<comment type="caution">
    <text evidence="15">The sequence shown here is derived from an EMBL/GenBank/DDBJ whole genome shotgun (WGS) entry which is preliminary data.</text>
</comment>
<dbReference type="OMA" id="RAIQRYD"/>
<dbReference type="InterPro" id="IPR006668">
    <property type="entry name" value="Mg_transptr_MgtE_intracell_dom"/>
</dbReference>
<comment type="subunit">
    <text evidence="9">Homodimer.</text>
</comment>
<dbReference type="PANTHER" id="PTHR43773">
    <property type="entry name" value="MAGNESIUM TRANSPORTER MGTE"/>
    <property type="match status" value="1"/>
</dbReference>
<feature type="transmembrane region" description="Helical" evidence="9">
    <location>
        <begin position="312"/>
        <end position="341"/>
    </location>
</feature>
<evidence type="ECO:0000256" key="8">
    <source>
        <dbReference type="PROSITE-ProRule" id="PRU00703"/>
    </source>
</evidence>
<gene>
    <name evidence="15" type="primary">mgtE</name>
    <name evidence="14" type="ORF">DWW24_01940</name>
    <name evidence="13" type="ORF">DWW57_06720</name>
    <name evidence="15" type="ORF">DXA53_10770</name>
    <name evidence="11" type="ORF">L0P03_06765</name>
    <name evidence="12" type="ORF">PN645_16710</name>
</gene>
<dbReference type="EMBL" id="QRYW01000003">
    <property type="protein sequence ID" value="RGV30189.1"/>
    <property type="molecule type" value="Genomic_DNA"/>
</dbReference>
<keyword evidence="8" id="KW-0129">CBS domain</keyword>
<dbReference type="EMBL" id="QRYC01000006">
    <property type="protein sequence ID" value="RGU57238.1"/>
    <property type="molecule type" value="Genomic_DNA"/>
</dbReference>
<evidence type="ECO:0000256" key="3">
    <source>
        <dbReference type="ARBA" id="ARBA00022448"/>
    </source>
</evidence>
<evidence type="ECO:0000256" key="1">
    <source>
        <dbReference type="ARBA" id="ARBA00004141"/>
    </source>
</evidence>
<evidence type="ECO:0000256" key="9">
    <source>
        <dbReference type="RuleBase" id="RU362011"/>
    </source>
</evidence>
<comment type="subcellular location">
    <subcellularLocation>
        <location evidence="9">Cell membrane</location>
        <topology evidence="9">Multi-pass membrane protein</topology>
    </subcellularLocation>
    <subcellularLocation>
        <location evidence="1">Membrane</location>
        <topology evidence="1">Multi-pass membrane protein</topology>
    </subcellularLocation>
</comment>
<dbReference type="CDD" id="cd04606">
    <property type="entry name" value="CBS_pair_Mg_transporter"/>
    <property type="match status" value="1"/>
</dbReference>
<reference evidence="11" key="2">
    <citation type="submission" date="2022-01" db="EMBL/GenBank/DDBJ databases">
        <title>Collection of gut derived symbiotic bacterial strains cultured from healthy donors.</title>
        <authorList>
            <person name="Lin H."/>
            <person name="Kohout C."/>
            <person name="Waligurski E."/>
            <person name="Pamer E.G."/>
        </authorList>
    </citation>
    <scope>NUCLEOTIDE SEQUENCE</scope>
    <source>
        <strain evidence="11">DFI.1.149</strain>
    </source>
</reference>
<dbReference type="Pfam" id="PF00571">
    <property type="entry name" value="CBS"/>
    <property type="match status" value="2"/>
</dbReference>
<organism evidence="15 18">
    <name type="scientific">Odoribacter splanchnicus</name>
    <dbReference type="NCBI Taxonomy" id="28118"/>
    <lineage>
        <taxon>Bacteria</taxon>
        <taxon>Pseudomonadati</taxon>
        <taxon>Bacteroidota</taxon>
        <taxon>Bacteroidia</taxon>
        <taxon>Bacteroidales</taxon>
        <taxon>Odoribacteraceae</taxon>
        <taxon>Odoribacter</taxon>
    </lineage>
</organism>
<dbReference type="PANTHER" id="PTHR43773:SF1">
    <property type="entry name" value="MAGNESIUM TRANSPORTER MGTE"/>
    <property type="match status" value="1"/>
</dbReference>
<dbReference type="EMBL" id="QSCO01000014">
    <property type="protein sequence ID" value="RGY06043.1"/>
    <property type="molecule type" value="Genomic_DNA"/>
</dbReference>
<dbReference type="EMBL" id="JAKNDN010000010">
    <property type="protein sequence ID" value="MCG4959553.1"/>
    <property type="molecule type" value="Genomic_DNA"/>
</dbReference>
<keyword evidence="5 9" id="KW-0460">Magnesium</keyword>
<dbReference type="Gene3D" id="1.10.357.20">
    <property type="entry name" value="SLC41 divalent cation transporters, integral membrane domain"/>
    <property type="match status" value="1"/>
</dbReference>
<keyword evidence="6 9" id="KW-1133">Transmembrane helix</keyword>
<dbReference type="Proteomes" id="UP001212263">
    <property type="component" value="Unassembled WGS sequence"/>
</dbReference>
<dbReference type="SUPFAM" id="SSF161093">
    <property type="entry name" value="MgtE membrane domain-like"/>
    <property type="match status" value="1"/>
</dbReference>
<dbReference type="SUPFAM" id="SSF54631">
    <property type="entry name" value="CBS-domain pair"/>
    <property type="match status" value="1"/>
</dbReference>
<evidence type="ECO:0000313" key="13">
    <source>
        <dbReference type="EMBL" id="RGU57238.1"/>
    </source>
</evidence>
<dbReference type="AlphaFoldDB" id="A0A1Y3YPA5"/>
<dbReference type="GO" id="GO:0046872">
    <property type="term" value="F:metal ion binding"/>
    <property type="evidence" value="ECO:0007669"/>
    <property type="project" value="UniProtKB-KW"/>
</dbReference>
<dbReference type="GO" id="GO:0005886">
    <property type="term" value="C:plasma membrane"/>
    <property type="evidence" value="ECO:0007669"/>
    <property type="project" value="UniProtKB-SubCell"/>
</dbReference>
<reference evidence="16 17" key="1">
    <citation type="submission" date="2018-08" db="EMBL/GenBank/DDBJ databases">
        <title>A genome reference for cultivated species of the human gut microbiota.</title>
        <authorList>
            <person name="Zou Y."/>
            <person name="Xue W."/>
            <person name="Luo G."/>
        </authorList>
    </citation>
    <scope>NUCLEOTIDE SEQUENCE [LARGE SCALE GENOMIC DNA]</scope>
    <source>
        <strain evidence="14 16">AF14-6AC</strain>
        <strain evidence="13 17">AF16-14</strain>
        <strain evidence="15 18">OF03-11</strain>
    </source>
</reference>
<dbReference type="Pfam" id="PF01769">
    <property type="entry name" value="MgtE"/>
    <property type="match status" value="1"/>
</dbReference>
<dbReference type="SMART" id="SM00116">
    <property type="entry name" value="CBS"/>
    <property type="match status" value="2"/>
</dbReference>
<dbReference type="SMART" id="SM00924">
    <property type="entry name" value="MgtE_N"/>
    <property type="match status" value="1"/>
</dbReference>
<evidence type="ECO:0000313" key="14">
    <source>
        <dbReference type="EMBL" id="RGV30189.1"/>
    </source>
</evidence>
<dbReference type="InterPro" id="IPR038076">
    <property type="entry name" value="MgtE_N_sf"/>
</dbReference>
<evidence type="ECO:0000256" key="6">
    <source>
        <dbReference type="ARBA" id="ARBA00022989"/>
    </source>
</evidence>
<feature type="transmembrane region" description="Helical" evidence="9">
    <location>
        <begin position="362"/>
        <end position="386"/>
    </location>
</feature>
<feature type="domain" description="CBS" evidence="10">
    <location>
        <begin position="142"/>
        <end position="203"/>
    </location>
</feature>
<reference evidence="12" key="3">
    <citation type="submission" date="2023-01" db="EMBL/GenBank/DDBJ databases">
        <title>Human gut microbiome strain richness.</title>
        <authorList>
            <person name="Chen-Liaw A."/>
        </authorList>
    </citation>
    <scope>NUCLEOTIDE SEQUENCE</scope>
    <source>
        <strain evidence="12">RTP21484st1_B7_RTP21484_190118</strain>
    </source>
</reference>
<dbReference type="InterPro" id="IPR006667">
    <property type="entry name" value="SLC41_membr_dom"/>
</dbReference>
<keyword evidence="4 9" id="KW-0812">Transmembrane</keyword>
<comment type="similarity">
    <text evidence="2 9">Belongs to the SLC41A transporter family.</text>
</comment>
<evidence type="ECO:0000256" key="2">
    <source>
        <dbReference type="ARBA" id="ARBA00009749"/>
    </source>
</evidence>
<dbReference type="GeneID" id="61273410"/>
<evidence type="ECO:0000259" key="10">
    <source>
        <dbReference type="PROSITE" id="PS51371"/>
    </source>
</evidence>
<dbReference type="RefSeq" id="WP_013610511.1">
    <property type="nucleotide sequence ID" value="NZ_BAABYK010000001.1"/>
</dbReference>
<dbReference type="Pfam" id="PF03448">
    <property type="entry name" value="MgtE_N"/>
    <property type="match status" value="1"/>
</dbReference>
<dbReference type="NCBIfam" id="TIGR00400">
    <property type="entry name" value="mgtE"/>
    <property type="match status" value="1"/>
</dbReference>
<protein>
    <recommendedName>
        <fullName evidence="9">Magnesium transporter MgtE</fullName>
    </recommendedName>
</protein>
<dbReference type="Gene3D" id="1.25.60.10">
    <property type="entry name" value="MgtE N-terminal domain-like"/>
    <property type="match status" value="1"/>
</dbReference>
<keyword evidence="9" id="KW-1003">Cell membrane</keyword>
<dbReference type="Proteomes" id="UP000284434">
    <property type="component" value="Unassembled WGS sequence"/>
</dbReference>
<evidence type="ECO:0000256" key="7">
    <source>
        <dbReference type="ARBA" id="ARBA00023136"/>
    </source>
</evidence>
<evidence type="ECO:0000256" key="5">
    <source>
        <dbReference type="ARBA" id="ARBA00022842"/>
    </source>
</evidence>
<feature type="domain" description="CBS" evidence="10">
    <location>
        <begin position="206"/>
        <end position="262"/>
    </location>
</feature>
<keyword evidence="7 9" id="KW-0472">Membrane</keyword>
<dbReference type="InterPro" id="IPR000644">
    <property type="entry name" value="CBS_dom"/>
</dbReference>
<comment type="function">
    <text evidence="9">Acts as a magnesium transporter.</text>
</comment>
<accession>A0A1Y3YPA5</accession>
<dbReference type="InterPro" id="IPR036739">
    <property type="entry name" value="SLC41_membr_dom_sf"/>
</dbReference>
<dbReference type="Proteomes" id="UP001199750">
    <property type="component" value="Unassembled WGS sequence"/>
</dbReference>
<name>A0A1Y3YPA5_9BACT</name>
<dbReference type="GO" id="GO:0015095">
    <property type="term" value="F:magnesium ion transmembrane transporter activity"/>
    <property type="evidence" value="ECO:0007669"/>
    <property type="project" value="UniProtKB-UniRule"/>
</dbReference>
<evidence type="ECO:0000313" key="16">
    <source>
        <dbReference type="Proteomes" id="UP000283426"/>
    </source>
</evidence>
<dbReference type="Proteomes" id="UP000283426">
    <property type="component" value="Unassembled WGS sequence"/>
</dbReference>
<dbReference type="PROSITE" id="PS51371">
    <property type="entry name" value="CBS"/>
    <property type="match status" value="2"/>
</dbReference>